<evidence type="ECO:0000313" key="2">
    <source>
        <dbReference type="Proteomes" id="UP000669317"/>
    </source>
</evidence>
<reference evidence="1 2" key="1">
    <citation type="submission" date="2021-03" db="EMBL/GenBank/DDBJ databases">
        <title>Genome Sequence of Bradyrhizobium vignae strain ISRA400.</title>
        <authorList>
            <person name="Tisa L.S."/>
            <person name="Svistoonoff S."/>
            <person name="Hocher V."/>
            <person name="Fall S."/>
            <person name="Zaiya A."/>
            <person name="Naing D."/>
            <person name="Niang N."/>
            <person name="Diouf A."/>
            <person name="Dasylva M.C."/>
            <person name="Toure O."/>
            <person name="Gueye M."/>
            <person name="Gully D."/>
            <person name="Tisseyre P."/>
            <person name="Simpson S."/>
            <person name="Morris K."/>
            <person name="Thomas W.K."/>
        </authorList>
    </citation>
    <scope>NUCLEOTIDE SEQUENCE [LARGE SCALE GENOMIC DNA]</scope>
    <source>
        <strain evidence="1 2">ISRA400</strain>
    </source>
</reference>
<proteinExistence type="predicted"/>
<dbReference type="Proteomes" id="UP000669317">
    <property type="component" value="Unassembled WGS sequence"/>
</dbReference>
<name>A0ABS4A776_9BRAD</name>
<gene>
    <name evidence="1" type="ORF">JWS04_35430</name>
</gene>
<dbReference type="RefSeq" id="WP_209296637.1">
    <property type="nucleotide sequence ID" value="NZ_JAGIKT010000124.1"/>
</dbReference>
<evidence type="ECO:0008006" key="3">
    <source>
        <dbReference type="Google" id="ProtNLM"/>
    </source>
</evidence>
<accession>A0ABS4A776</accession>
<comment type="caution">
    <text evidence="1">The sequence shown here is derived from an EMBL/GenBank/DDBJ whole genome shotgun (WGS) entry which is preliminary data.</text>
</comment>
<evidence type="ECO:0000313" key="1">
    <source>
        <dbReference type="EMBL" id="MBP0116258.1"/>
    </source>
</evidence>
<dbReference type="EMBL" id="JAGIKT010000124">
    <property type="protein sequence ID" value="MBP0116258.1"/>
    <property type="molecule type" value="Genomic_DNA"/>
</dbReference>
<sequence>MATIRQRGKKWQVQVRRAGSGAVSKSFLRRKDAEAWARQMEIRADRSELPADSGVLKTVSLADLIARYRKEVTPKKRGGKIEDSVLARMLRDPICKLPLSQLGTADFARYRDPRLACSNNA</sequence>
<protein>
    <recommendedName>
        <fullName evidence="3">Integrase</fullName>
    </recommendedName>
</protein>
<keyword evidence="2" id="KW-1185">Reference proteome</keyword>
<organism evidence="1 2">
    <name type="scientific">Bradyrhizobium vignae</name>
    <dbReference type="NCBI Taxonomy" id="1549949"/>
    <lineage>
        <taxon>Bacteria</taxon>
        <taxon>Pseudomonadati</taxon>
        <taxon>Pseudomonadota</taxon>
        <taxon>Alphaproteobacteria</taxon>
        <taxon>Hyphomicrobiales</taxon>
        <taxon>Nitrobacteraceae</taxon>
        <taxon>Bradyrhizobium</taxon>
    </lineage>
</organism>